<comment type="caution">
    <text evidence="2">The sequence shown here is derived from an EMBL/GenBank/DDBJ whole genome shotgun (WGS) entry which is preliminary data.</text>
</comment>
<evidence type="ECO:0000256" key="1">
    <source>
        <dbReference type="ARBA" id="ARBA00006888"/>
    </source>
</evidence>
<protein>
    <submittedName>
        <fullName evidence="2">128_t:CDS:1</fullName>
    </submittedName>
</protein>
<proteinExistence type="inferred from homology"/>
<feature type="non-terminal residue" evidence="2">
    <location>
        <position position="1"/>
    </location>
</feature>
<dbReference type="OrthoDB" id="2526683at2759"/>
<comment type="similarity">
    <text evidence="1">Belongs to the FAM72 family.</text>
</comment>
<gene>
    <name evidence="2" type="ORF">ALEPTO_LOCUS2037</name>
</gene>
<sequence length="303" mass="34113">MVVTIISDKGNSTQTLLFVLVYKIKVKLAPLVPASTLASSTNYNSSFSLLHDSTAASIPPISSNNNYSTSHFTSSRWARRFQPQQQNLREHDLIFNRMVPTGNGASLGENDISEGGDNYNSNVNEIGNNMNDYAITTPTTTTQSTDNSIPSMHHHFRSKPVCKLYCAHCNTRVCVRGMKAMLLADTRIELFSTDVPPISVQLVAEDYITQNCHCKIRDVACLICGNILGYHITQPCQQCMEACNNGHFWMFHTEAVTSEERMDALGRRILLWAHLPRAEQDFEVVDSDDDEYARIEYDEICYR</sequence>
<accession>A0A9N8W4B9</accession>
<dbReference type="InterPro" id="IPR026768">
    <property type="entry name" value="YPEH2ZP"/>
</dbReference>
<name>A0A9N8W4B9_9GLOM</name>
<dbReference type="AlphaFoldDB" id="A0A9N8W4B9"/>
<evidence type="ECO:0000313" key="2">
    <source>
        <dbReference type="EMBL" id="CAG8471563.1"/>
    </source>
</evidence>
<keyword evidence="3" id="KW-1185">Reference proteome</keyword>
<dbReference type="Pfam" id="PF14976">
    <property type="entry name" value="YPEH2ZP"/>
    <property type="match status" value="1"/>
</dbReference>
<dbReference type="PANTHER" id="PTHR31841:SF1">
    <property type="entry name" value="PROTEIN FAM72A-RELATED"/>
    <property type="match status" value="1"/>
</dbReference>
<dbReference type="GO" id="GO:0005829">
    <property type="term" value="C:cytosol"/>
    <property type="evidence" value="ECO:0007669"/>
    <property type="project" value="TreeGrafter"/>
</dbReference>
<dbReference type="EMBL" id="CAJVPS010000268">
    <property type="protein sequence ID" value="CAG8471563.1"/>
    <property type="molecule type" value="Genomic_DNA"/>
</dbReference>
<reference evidence="2" key="1">
    <citation type="submission" date="2021-06" db="EMBL/GenBank/DDBJ databases">
        <authorList>
            <person name="Kallberg Y."/>
            <person name="Tangrot J."/>
            <person name="Rosling A."/>
        </authorList>
    </citation>
    <scope>NUCLEOTIDE SEQUENCE</scope>
    <source>
        <strain evidence="2">FL130A</strain>
    </source>
</reference>
<dbReference type="Proteomes" id="UP000789508">
    <property type="component" value="Unassembled WGS sequence"/>
</dbReference>
<evidence type="ECO:0000313" key="3">
    <source>
        <dbReference type="Proteomes" id="UP000789508"/>
    </source>
</evidence>
<organism evidence="2 3">
    <name type="scientific">Ambispora leptoticha</name>
    <dbReference type="NCBI Taxonomy" id="144679"/>
    <lineage>
        <taxon>Eukaryota</taxon>
        <taxon>Fungi</taxon>
        <taxon>Fungi incertae sedis</taxon>
        <taxon>Mucoromycota</taxon>
        <taxon>Glomeromycotina</taxon>
        <taxon>Glomeromycetes</taxon>
        <taxon>Archaeosporales</taxon>
        <taxon>Ambisporaceae</taxon>
        <taxon>Ambispora</taxon>
    </lineage>
</organism>
<dbReference type="PANTHER" id="PTHR31841">
    <property type="entry name" value="PROTEIN FAM72A-RELATED"/>
    <property type="match status" value="1"/>
</dbReference>